<dbReference type="RefSeq" id="YP_008438297.1">
    <property type="nucleotide sequence ID" value="NC_022098.1"/>
</dbReference>
<dbReference type="Proteomes" id="UP000204584">
    <property type="component" value="Segment"/>
</dbReference>
<evidence type="ECO:0000313" key="2">
    <source>
        <dbReference type="Proteomes" id="UP000204584"/>
    </source>
</evidence>
<proteinExistence type="predicted"/>
<sequence>MYQALDERRCEILDKHQVRACRWPRSYGDWPSGLDRHHAVVRARPQAVGDLLGARCRETELYGEEPRNGSQGWKGFLIEVGHGDSCVRAFVALPYSYCGYEGDQDWDDGDEKQDVHVFTDDPRGIDAVKALLPRLAEATDWCPRKFTLIEIDALVRAEIRRRFDAGANAD</sequence>
<protein>
    <submittedName>
        <fullName evidence="1">Uncharacterized protein</fullName>
    </submittedName>
</protein>
<evidence type="ECO:0000313" key="1">
    <source>
        <dbReference type="EMBL" id="AGO85223.1"/>
    </source>
</evidence>
<accession>S4VXX6</accession>
<dbReference type="GeneID" id="16607010"/>
<dbReference type="KEGG" id="vg:16607010"/>
<dbReference type="EMBL" id="KC977571">
    <property type="protein sequence ID" value="AGO85223.1"/>
    <property type="molecule type" value="Genomic_DNA"/>
</dbReference>
<organism evidence="1 2">
    <name type="scientific">Pandoravirus salinus</name>
    <dbReference type="NCBI Taxonomy" id="1349410"/>
    <lineage>
        <taxon>Viruses</taxon>
        <taxon>Pandoravirus</taxon>
    </lineage>
</organism>
<keyword evidence="2" id="KW-1185">Reference proteome</keyword>
<name>S4VXX6_9VIRU</name>
<reference evidence="1 2" key="1">
    <citation type="journal article" date="2013" name="Science">
        <title>Pandoraviruses: amoeba viruses with genomes up to 2.5 Mb reaching that of parasitic eukaryotes.</title>
        <authorList>
            <person name="Philippe N."/>
            <person name="Legendre M."/>
            <person name="Doutre G."/>
            <person name="Coute Y."/>
            <person name="Poirot O."/>
            <person name="Lescot M."/>
            <person name="Arslan D."/>
            <person name="Seltzer V."/>
            <person name="Bertaux L."/>
            <person name="Bruley C."/>
            <person name="Garin J."/>
            <person name="Claverie J.M."/>
            <person name="Abergel C."/>
        </authorList>
    </citation>
    <scope>NUCLEOTIDE SEQUENCE [LARGE SCALE GENOMIC DNA]</scope>
</reference>
<gene>
    <name evidence="1" type="ORF">psal_cds_1033</name>
</gene>